<dbReference type="RefSeq" id="WP_073345833.1">
    <property type="nucleotide sequence ID" value="NZ_FQVH01000040.1"/>
</dbReference>
<dbReference type="PANTHER" id="PTHR22916">
    <property type="entry name" value="GLYCOSYLTRANSFERASE"/>
    <property type="match status" value="1"/>
</dbReference>
<dbReference type="InterPro" id="IPR001173">
    <property type="entry name" value="Glyco_trans_2-like"/>
</dbReference>
<dbReference type="Gene3D" id="3.90.550.10">
    <property type="entry name" value="Spore Coat Polysaccharide Biosynthesis Protein SpsA, Chain A"/>
    <property type="match status" value="1"/>
</dbReference>
<proteinExistence type="predicted"/>
<keyword evidence="2" id="KW-0808">Transferase</keyword>
<accession>A0A1M5DZ18</accession>
<dbReference type="AlphaFoldDB" id="A0A1M5DZ18"/>
<sequence length="325" mass="38732">MPKVTVAIPTYNRAHYLKEAIESVLAQTFKDYELLILDNASTDNTEEVVKSFDDARIRYIKNEINIGGINNFNKALDMAKGEYVIIFHDDDIMKPELLEKEVEILDKNDDVVLVATNISIINKRGMILKQREKELDNDIIFEKYDFIYKLFKENFVLPCPTVMLRTDFINRNNIRFRPEIGPNADGYMWMEINLYNKKILFLHEPLLMYRHHEGQDSSNNFLDRNIKGYQYALKLIKENKLEYIIPYLKKNATYYLISVLSNKLAYGYIKRDDFKRYIDKLKEEEFWINDIKVSYKLRLFLSYYCPIIAIILHKVKMIITNQKYY</sequence>
<protein>
    <submittedName>
        <fullName evidence="2">Glycosyltransferase, GT2 family</fullName>
    </submittedName>
</protein>
<dbReference type="Proteomes" id="UP000184088">
    <property type="component" value="Unassembled WGS sequence"/>
</dbReference>
<organism evidence="2 3">
    <name type="scientific">Caldanaerobius fijiensis DSM 17918</name>
    <dbReference type="NCBI Taxonomy" id="1121256"/>
    <lineage>
        <taxon>Bacteria</taxon>
        <taxon>Bacillati</taxon>
        <taxon>Bacillota</taxon>
        <taxon>Clostridia</taxon>
        <taxon>Thermoanaerobacterales</taxon>
        <taxon>Thermoanaerobacteraceae</taxon>
        <taxon>Caldanaerobius</taxon>
    </lineage>
</organism>
<dbReference type="SUPFAM" id="SSF53448">
    <property type="entry name" value="Nucleotide-diphospho-sugar transferases"/>
    <property type="match status" value="1"/>
</dbReference>
<dbReference type="EMBL" id="FQVH01000040">
    <property type="protein sequence ID" value="SHF72209.1"/>
    <property type="molecule type" value="Genomic_DNA"/>
</dbReference>
<dbReference type="InterPro" id="IPR029044">
    <property type="entry name" value="Nucleotide-diphossugar_trans"/>
</dbReference>
<feature type="domain" description="Glycosyltransferase 2-like" evidence="1">
    <location>
        <begin position="5"/>
        <end position="166"/>
    </location>
</feature>
<evidence type="ECO:0000259" key="1">
    <source>
        <dbReference type="Pfam" id="PF00535"/>
    </source>
</evidence>
<dbReference type="Pfam" id="PF00535">
    <property type="entry name" value="Glycos_transf_2"/>
    <property type="match status" value="1"/>
</dbReference>
<dbReference type="GO" id="GO:0016758">
    <property type="term" value="F:hexosyltransferase activity"/>
    <property type="evidence" value="ECO:0007669"/>
    <property type="project" value="UniProtKB-ARBA"/>
</dbReference>
<dbReference type="PANTHER" id="PTHR22916:SF3">
    <property type="entry name" value="UDP-GLCNAC:BETAGAL BETA-1,3-N-ACETYLGLUCOSAMINYLTRANSFERASE-LIKE PROTEIN 1"/>
    <property type="match status" value="1"/>
</dbReference>
<keyword evidence="3" id="KW-1185">Reference proteome</keyword>
<dbReference type="OrthoDB" id="9815923at2"/>
<evidence type="ECO:0000313" key="2">
    <source>
        <dbReference type="EMBL" id="SHF72209.1"/>
    </source>
</evidence>
<evidence type="ECO:0000313" key="3">
    <source>
        <dbReference type="Proteomes" id="UP000184088"/>
    </source>
</evidence>
<gene>
    <name evidence="2" type="ORF">SAMN02746089_02443</name>
</gene>
<name>A0A1M5DZ18_9THEO</name>
<dbReference type="STRING" id="1121256.SAMN02746089_02443"/>
<reference evidence="2 3" key="1">
    <citation type="submission" date="2016-11" db="EMBL/GenBank/DDBJ databases">
        <authorList>
            <person name="Jaros S."/>
            <person name="Januszkiewicz K."/>
            <person name="Wedrychowicz H."/>
        </authorList>
    </citation>
    <scope>NUCLEOTIDE SEQUENCE [LARGE SCALE GENOMIC DNA]</scope>
    <source>
        <strain evidence="2 3">DSM 17918</strain>
    </source>
</reference>